<reference evidence="2 3" key="1">
    <citation type="journal article" date="2019" name="Sci. Rep.">
        <title>Orb-weaving spider Araneus ventricosus genome elucidates the spidroin gene catalogue.</title>
        <authorList>
            <person name="Kono N."/>
            <person name="Nakamura H."/>
            <person name="Ohtoshi R."/>
            <person name="Moran D.A.P."/>
            <person name="Shinohara A."/>
            <person name="Yoshida Y."/>
            <person name="Fujiwara M."/>
            <person name="Mori M."/>
            <person name="Tomita M."/>
            <person name="Arakawa K."/>
        </authorList>
    </citation>
    <scope>NUCLEOTIDE SEQUENCE [LARGE SCALE GENOMIC DNA]</scope>
</reference>
<evidence type="ECO:0000313" key="2">
    <source>
        <dbReference type="EMBL" id="GBO37071.1"/>
    </source>
</evidence>
<feature type="compositionally biased region" description="Polar residues" evidence="1">
    <location>
        <begin position="12"/>
        <end position="21"/>
    </location>
</feature>
<organism evidence="2 3">
    <name type="scientific">Araneus ventricosus</name>
    <name type="common">Orbweaver spider</name>
    <name type="synonym">Epeira ventricosa</name>
    <dbReference type="NCBI Taxonomy" id="182803"/>
    <lineage>
        <taxon>Eukaryota</taxon>
        <taxon>Metazoa</taxon>
        <taxon>Ecdysozoa</taxon>
        <taxon>Arthropoda</taxon>
        <taxon>Chelicerata</taxon>
        <taxon>Arachnida</taxon>
        <taxon>Araneae</taxon>
        <taxon>Araneomorphae</taxon>
        <taxon>Entelegynae</taxon>
        <taxon>Araneoidea</taxon>
        <taxon>Araneidae</taxon>
        <taxon>Araneus</taxon>
    </lineage>
</organism>
<keyword evidence="3" id="KW-1185">Reference proteome</keyword>
<feature type="compositionally biased region" description="Basic residues" evidence="1">
    <location>
        <begin position="1"/>
        <end position="11"/>
    </location>
</feature>
<comment type="caution">
    <text evidence="2">The sequence shown here is derived from an EMBL/GenBank/DDBJ whole genome shotgun (WGS) entry which is preliminary data.</text>
</comment>
<gene>
    <name evidence="2" type="ORF">AVEN_74121_1</name>
</gene>
<dbReference type="Proteomes" id="UP000499080">
    <property type="component" value="Unassembled WGS sequence"/>
</dbReference>
<feature type="region of interest" description="Disordered" evidence="1">
    <location>
        <begin position="1"/>
        <end position="21"/>
    </location>
</feature>
<dbReference type="EMBL" id="BGPR01061403">
    <property type="protein sequence ID" value="GBO37071.1"/>
    <property type="molecule type" value="Genomic_DNA"/>
</dbReference>
<accession>A0A4Y2WJ58</accession>
<sequence>MSCEHKRRYCNKNRSVGNSPTRRIMENGGLFANMQEKHVAQVQEQYLLYRLATQTDNNNSNSTFSSAQLTGFLARTTEETTKSLQSITTL</sequence>
<name>A0A4Y2WJ58_ARAVE</name>
<evidence type="ECO:0000256" key="1">
    <source>
        <dbReference type="SAM" id="MobiDB-lite"/>
    </source>
</evidence>
<evidence type="ECO:0000313" key="3">
    <source>
        <dbReference type="Proteomes" id="UP000499080"/>
    </source>
</evidence>
<protein>
    <submittedName>
        <fullName evidence="2">Uncharacterized protein</fullName>
    </submittedName>
</protein>
<proteinExistence type="predicted"/>
<dbReference type="AlphaFoldDB" id="A0A4Y2WJ58"/>